<dbReference type="STRING" id="60547.GCA_000751215_04281"/>
<feature type="compositionally biased region" description="Polar residues" evidence="1">
    <location>
        <begin position="35"/>
        <end position="48"/>
    </location>
</feature>
<sequence length="92" mass="9668">MIRPALMLALICAGWLAGPSNAGLDERTKKLLQAQAINQPPAQSTFRKYNTPDEEAARQGGSPGRVPGQPPGSRGSAESVPPQKPLTKPAQP</sequence>
<comment type="caution">
    <text evidence="3">The sequence shown here is derived from an EMBL/GenBank/DDBJ whole genome shotgun (WGS) entry which is preliminary data.</text>
</comment>
<feature type="signal peptide" evidence="2">
    <location>
        <begin position="1"/>
        <end position="22"/>
    </location>
</feature>
<protein>
    <submittedName>
        <fullName evidence="3">Uncharacterized protein</fullName>
    </submittedName>
</protein>
<reference evidence="3 4" key="1">
    <citation type="submission" date="2014-03" db="EMBL/GenBank/DDBJ databases">
        <title>Draft Genome Sequences of Four Burkholderia Strains.</title>
        <authorList>
            <person name="Liu X.Y."/>
            <person name="Li C.X."/>
            <person name="Xu J.H."/>
        </authorList>
    </citation>
    <scope>NUCLEOTIDE SEQUENCE [LARGE SCALE GENOMIC DNA]</scope>
    <source>
        <strain evidence="3 4">DSM 50014</strain>
    </source>
</reference>
<feature type="region of interest" description="Disordered" evidence="1">
    <location>
        <begin position="35"/>
        <end position="92"/>
    </location>
</feature>
<name>A0A069PUH8_9BURK</name>
<dbReference type="Proteomes" id="UP000027466">
    <property type="component" value="Unassembled WGS sequence"/>
</dbReference>
<keyword evidence="4" id="KW-1185">Reference proteome</keyword>
<evidence type="ECO:0000256" key="2">
    <source>
        <dbReference type="SAM" id="SignalP"/>
    </source>
</evidence>
<proteinExistence type="predicted"/>
<dbReference type="RefSeq" id="WP_035941575.1">
    <property type="nucleotide sequence ID" value="NZ_CADFFX010000002.1"/>
</dbReference>
<gene>
    <name evidence="3" type="ORF">BG61_19030</name>
</gene>
<organism evidence="3 4">
    <name type="scientific">Caballeronia glathei</name>
    <dbReference type="NCBI Taxonomy" id="60547"/>
    <lineage>
        <taxon>Bacteria</taxon>
        <taxon>Pseudomonadati</taxon>
        <taxon>Pseudomonadota</taxon>
        <taxon>Betaproteobacteria</taxon>
        <taxon>Burkholderiales</taxon>
        <taxon>Burkholderiaceae</taxon>
        <taxon>Caballeronia</taxon>
    </lineage>
</organism>
<evidence type="ECO:0000313" key="3">
    <source>
        <dbReference type="EMBL" id="KDR44165.1"/>
    </source>
</evidence>
<keyword evidence="2" id="KW-0732">Signal</keyword>
<dbReference type="EMBL" id="JFHC01000003">
    <property type="protein sequence ID" value="KDR44165.1"/>
    <property type="molecule type" value="Genomic_DNA"/>
</dbReference>
<evidence type="ECO:0000313" key="4">
    <source>
        <dbReference type="Proteomes" id="UP000027466"/>
    </source>
</evidence>
<evidence type="ECO:0000256" key="1">
    <source>
        <dbReference type="SAM" id="MobiDB-lite"/>
    </source>
</evidence>
<accession>A0A069PUH8</accession>
<dbReference type="AlphaFoldDB" id="A0A069PUH8"/>
<feature type="chain" id="PRO_5007372440" evidence="2">
    <location>
        <begin position="23"/>
        <end position="92"/>
    </location>
</feature>